<accession>A0A1G4E646</accession>
<gene>
    <name evidence="2" type="ORF">PVC01_000015600</name>
</gene>
<dbReference type="Pfam" id="PF05795">
    <property type="entry name" value="Plasmodium_Vir"/>
    <property type="match status" value="1"/>
</dbReference>
<evidence type="ECO:0000313" key="2">
    <source>
        <dbReference type="EMBL" id="SCA59614.1"/>
    </source>
</evidence>
<dbReference type="VEuPathDB" id="PlasmoDB:PVPAM_010012300"/>
<sequence length="369" mass="42542">MDSGKLNIKHIPFKVFYDKSIVGKNNKLPSEKRNIEIIKGITFGEFLIHIKDNDKSKIKAWLNQHENKLKNHLSIMQDKLKQQERDIYCKNLNYILDFVVQAIDNLNVFEFARLTHDFQEKSRDVLKIYTELNCFRNYNNSDDKNIYITKIMYDLFEDIQYMLSDEKILSSKPCSKMVGRIKDRWKILIDIYNVVTDRKNFYSDEKCTFPIINQMIHTLKCKKTPKGAKTVTVAELQPLNEIPGSQRDSSESRGTEDVEDAKDVENAESVDPFPDDLTFSLPVNEDPPKLDTTYAAASLAGISLFGIILYKYTPFGSLLNPRRGARIRGNVFPLGNNVYDASIMNNFEYLQTGIQDGQYQVGYGSVTDY</sequence>
<dbReference type="EMBL" id="FLYI01000009">
    <property type="protein sequence ID" value="SCA59614.1"/>
    <property type="molecule type" value="Genomic_DNA"/>
</dbReference>
<feature type="compositionally biased region" description="Basic and acidic residues" evidence="1">
    <location>
        <begin position="248"/>
        <end position="265"/>
    </location>
</feature>
<feature type="region of interest" description="Disordered" evidence="1">
    <location>
        <begin position="239"/>
        <end position="282"/>
    </location>
</feature>
<name>A0A1G4E646_PLAVI</name>
<proteinExistence type="predicted"/>
<evidence type="ECO:0000256" key="1">
    <source>
        <dbReference type="SAM" id="MobiDB-lite"/>
    </source>
</evidence>
<dbReference type="VEuPathDB" id="PlasmoDB:PVX_049190"/>
<evidence type="ECO:0000313" key="3">
    <source>
        <dbReference type="Proteomes" id="UP000305196"/>
    </source>
</evidence>
<organism evidence="2 3">
    <name type="scientific">Plasmodium vivax</name>
    <name type="common">malaria parasite P. vivax</name>
    <dbReference type="NCBI Taxonomy" id="5855"/>
    <lineage>
        <taxon>Eukaryota</taxon>
        <taxon>Sar</taxon>
        <taxon>Alveolata</taxon>
        <taxon>Apicomplexa</taxon>
        <taxon>Aconoidasida</taxon>
        <taxon>Haemosporida</taxon>
        <taxon>Plasmodiidae</taxon>
        <taxon>Plasmodium</taxon>
        <taxon>Plasmodium (Plasmodium)</taxon>
    </lineage>
</organism>
<dbReference type="VEuPathDB" id="PlasmoDB:PVW1_100060300"/>
<reference evidence="2 3" key="1">
    <citation type="submission" date="2016-07" db="EMBL/GenBank/DDBJ databases">
        <authorList>
            <consortium name="Pathogen Informatics"/>
        </authorList>
    </citation>
    <scope>NUCLEOTIDE SEQUENCE [LARGE SCALE GENOMIC DNA]</scope>
</reference>
<dbReference type="Proteomes" id="UP000305196">
    <property type="component" value="Unassembled WGS sequence"/>
</dbReference>
<protein>
    <submittedName>
        <fullName evidence="2">VIR protein</fullName>
    </submittedName>
</protein>
<dbReference type="VEuPathDB" id="PlasmoDB:PVP01_0003280"/>
<dbReference type="InterPro" id="IPR008780">
    <property type="entry name" value="Plasmodium_Vir"/>
</dbReference>
<dbReference type="AlphaFoldDB" id="A0A1G4E646"/>